<feature type="region of interest" description="Disordered" evidence="5">
    <location>
        <begin position="25"/>
        <end position="57"/>
    </location>
</feature>
<dbReference type="SUPFAM" id="SSF46626">
    <property type="entry name" value="Cytochrome c"/>
    <property type="match status" value="1"/>
</dbReference>
<dbReference type="GO" id="GO:0046872">
    <property type="term" value="F:metal ion binding"/>
    <property type="evidence" value="ECO:0007669"/>
    <property type="project" value="UniProtKB-KW"/>
</dbReference>
<dbReference type="KEGG" id="paa:Paes_0268"/>
<dbReference type="InterPro" id="IPR036909">
    <property type="entry name" value="Cyt_c-like_dom_sf"/>
</dbReference>
<sequence length="162" mass="17367">MKRILTVFSGVLIAASALICSSCSKPESTSDQPAVSETQQTTASGTDQSPETPASTVSADGKVLYEQHCQVCHSMQAPAKTAPPIIGLSSRYRQVFGNRDEAVSAMVAFMKSPSAEKSSLGPNALNRFGLMPAMTLGDEELTSVAGWLWDQYDPEFDLDQCR</sequence>
<evidence type="ECO:0000256" key="5">
    <source>
        <dbReference type="SAM" id="MobiDB-lite"/>
    </source>
</evidence>
<organism evidence="8 9">
    <name type="scientific">Prosthecochloris aestuarii (strain DSM 271 / SK 413)</name>
    <dbReference type="NCBI Taxonomy" id="290512"/>
    <lineage>
        <taxon>Bacteria</taxon>
        <taxon>Pseudomonadati</taxon>
        <taxon>Chlorobiota</taxon>
        <taxon>Chlorobiia</taxon>
        <taxon>Chlorobiales</taxon>
        <taxon>Chlorobiaceae</taxon>
        <taxon>Prosthecochloris</taxon>
    </lineage>
</organism>
<evidence type="ECO:0000259" key="7">
    <source>
        <dbReference type="PROSITE" id="PS51007"/>
    </source>
</evidence>
<dbReference type="GO" id="GO:0020037">
    <property type="term" value="F:heme binding"/>
    <property type="evidence" value="ECO:0007669"/>
    <property type="project" value="InterPro"/>
</dbReference>
<dbReference type="HOGENOM" id="CLU_1633893_0_0_10"/>
<proteinExistence type="predicted"/>
<evidence type="ECO:0000313" key="9">
    <source>
        <dbReference type="Proteomes" id="UP000002725"/>
    </source>
</evidence>
<keyword evidence="3 4" id="KW-0408">Iron</keyword>
<feature type="chain" id="PRO_5002822887" evidence="6">
    <location>
        <begin position="20"/>
        <end position="162"/>
    </location>
</feature>
<keyword evidence="1 4" id="KW-0349">Heme</keyword>
<feature type="signal peptide" evidence="6">
    <location>
        <begin position="1"/>
        <end position="19"/>
    </location>
</feature>
<dbReference type="Gene3D" id="1.10.760.10">
    <property type="entry name" value="Cytochrome c-like domain"/>
    <property type="match status" value="1"/>
</dbReference>
<dbReference type="EMBL" id="CP001108">
    <property type="protein sequence ID" value="ACF45325.1"/>
    <property type="molecule type" value="Genomic_DNA"/>
</dbReference>
<reference evidence="8" key="1">
    <citation type="submission" date="2008-06" db="EMBL/GenBank/DDBJ databases">
        <title>Complete sequence of chromosome of Prosthecochloris aestuarii DSM 271.</title>
        <authorList>
            <consortium name="US DOE Joint Genome Institute"/>
            <person name="Lucas S."/>
            <person name="Copeland A."/>
            <person name="Lapidus A."/>
            <person name="Glavina del Rio T."/>
            <person name="Dalin E."/>
            <person name="Tice H."/>
            <person name="Bruce D."/>
            <person name="Goodwin L."/>
            <person name="Pitluck S."/>
            <person name="Schmutz J."/>
            <person name="Larimer F."/>
            <person name="Land M."/>
            <person name="Hauser L."/>
            <person name="Kyrpides N."/>
            <person name="Anderson I."/>
            <person name="Liu Z."/>
            <person name="Li T."/>
            <person name="Zhao F."/>
            <person name="Overmann J."/>
            <person name="Bryant D.A."/>
            <person name="Richardson P."/>
        </authorList>
    </citation>
    <scope>NUCLEOTIDE SEQUENCE [LARGE SCALE GENOMIC DNA]</scope>
    <source>
        <strain evidence="8">DSM 271</strain>
    </source>
</reference>
<keyword evidence="2 4" id="KW-0479">Metal-binding</keyword>
<dbReference type="InterPro" id="IPR009056">
    <property type="entry name" value="Cyt_c-like_dom"/>
</dbReference>
<dbReference type="Proteomes" id="UP000002725">
    <property type="component" value="Chromosome"/>
</dbReference>
<evidence type="ECO:0000256" key="2">
    <source>
        <dbReference type="ARBA" id="ARBA00022723"/>
    </source>
</evidence>
<keyword evidence="9" id="KW-1185">Reference proteome</keyword>
<dbReference type="PROSITE" id="PS51007">
    <property type="entry name" value="CYTC"/>
    <property type="match status" value="1"/>
</dbReference>
<evidence type="ECO:0000256" key="6">
    <source>
        <dbReference type="SAM" id="SignalP"/>
    </source>
</evidence>
<gene>
    <name evidence="8" type="ordered locus">Paes_0268</name>
</gene>
<dbReference type="eggNOG" id="COG2010">
    <property type="taxonomic scope" value="Bacteria"/>
</dbReference>
<evidence type="ECO:0000256" key="4">
    <source>
        <dbReference type="PROSITE-ProRule" id="PRU00433"/>
    </source>
</evidence>
<evidence type="ECO:0000256" key="1">
    <source>
        <dbReference type="ARBA" id="ARBA00022617"/>
    </source>
</evidence>
<dbReference type="AlphaFoldDB" id="B4S477"/>
<dbReference type="Pfam" id="PF13442">
    <property type="entry name" value="Cytochrome_CBB3"/>
    <property type="match status" value="1"/>
</dbReference>
<keyword evidence="6" id="KW-0732">Signal</keyword>
<protein>
    <submittedName>
        <fullName evidence="8">Cytochrome c class I</fullName>
    </submittedName>
</protein>
<accession>B4S477</accession>
<feature type="domain" description="Cytochrome c" evidence="7">
    <location>
        <begin position="56"/>
        <end position="152"/>
    </location>
</feature>
<name>B4S477_PROA2</name>
<dbReference type="STRING" id="290512.Paes_0268"/>
<evidence type="ECO:0000313" key="8">
    <source>
        <dbReference type="EMBL" id="ACF45325.1"/>
    </source>
</evidence>
<dbReference type="RefSeq" id="WP_012504862.1">
    <property type="nucleotide sequence ID" value="NC_011059.1"/>
</dbReference>
<dbReference type="GO" id="GO:0009055">
    <property type="term" value="F:electron transfer activity"/>
    <property type="evidence" value="ECO:0007669"/>
    <property type="project" value="InterPro"/>
</dbReference>
<evidence type="ECO:0000256" key="3">
    <source>
        <dbReference type="ARBA" id="ARBA00023004"/>
    </source>
</evidence>